<protein>
    <submittedName>
        <fullName evidence="1">Uncharacterized protein</fullName>
    </submittedName>
</protein>
<dbReference type="Proteomes" id="UP000821866">
    <property type="component" value="Chromosome 2"/>
</dbReference>
<dbReference type="AlphaFoldDB" id="A0A9J6EHL0"/>
<reference evidence="1" key="2">
    <citation type="submission" date="2021-09" db="EMBL/GenBank/DDBJ databases">
        <authorList>
            <person name="Jia N."/>
            <person name="Wang J."/>
            <person name="Shi W."/>
            <person name="Du L."/>
            <person name="Sun Y."/>
            <person name="Zhan W."/>
            <person name="Jiang J."/>
            <person name="Wang Q."/>
            <person name="Zhang B."/>
            <person name="Ji P."/>
            <person name="Sakyi L.B."/>
            <person name="Cui X."/>
            <person name="Yuan T."/>
            <person name="Jiang B."/>
            <person name="Yang W."/>
            <person name="Lam T.T.-Y."/>
            <person name="Chang Q."/>
            <person name="Ding S."/>
            <person name="Wang X."/>
            <person name="Zhu J."/>
            <person name="Ruan X."/>
            <person name="Zhao L."/>
            <person name="Wei J."/>
            <person name="Que T."/>
            <person name="Du C."/>
            <person name="Cheng J."/>
            <person name="Dai P."/>
            <person name="Han X."/>
            <person name="Huang E."/>
            <person name="Gao Y."/>
            <person name="Liu J."/>
            <person name="Shao H."/>
            <person name="Ye R."/>
            <person name="Li L."/>
            <person name="Wei W."/>
            <person name="Wang X."/>
            <person name="Wang C."/>
            <person name="Huo Q."/>
            <person name="Li W."/>
            <person name="Guo W."/>
            <person name="Chen H."/>
            <person name="Chen S."/>
            <person name="Zhou L."/>
            <person name="Zhou L."/>
            <person name="Ni X."/>
            <person name="Tian J."/>
            <person name="Zhou Y."/>
            <person name="Sheng Y."/>
            <person name="Liu T."/>
            <person name="Pan Y."/>
            <person name="Xia L."/>
            <person name="Li J."/>
            <person name="Zhao F."/>
            <person name="Cao W."/>
        </authorList>
    </citation>
    <scope>NUCLEOTIDE SEQUENCE</scope>
    <source>
        <strain evidence="1">Rmic-2018</strain>
        <tissue evidence="1">Larvae</tissue>
    </source>
</reference>
<dbReference type="EMBL" id="JABSTU010000004">
    <property type="protein sequence ID" value="KAH8033504.1"/>
    <property type="molecule type" value="Genomic_DNA"/>
</dbReference>
<evidence type="ECO:0000313" key="1">
    <source>
        <dbReference type="EMBL" id="KAH8033504.1"/>
    </source>
</evidence>
<reference evidence="1" key="1">
    <citation type="journal article" date="2020" name="Cell">
        <title>Large-Scale Comparative Analyses of Tick Genomes Elucidate Their Genetic Diversity and Vector Capacities.</title>
        <authorList>
            <consortium name="Tick Genome and Microbiome Consortium (TIGMIC)"/>
            <person name="Jia N."/>
            <person name="Wang J."/>
            <person name="Shi W."/>
            <person name="Du L."/>
            <person name="Sun Y."/>
            <person name="Zhan W."/>
            <person name="Jiang J.F."/>
            <person name="Wang Q."/>
            <person name="Zhang B."/>
            <person name="Ji P."/>
            <person name="Bell-Sakyi L."/>
            <person name="Cui X.M."/>
            <person name="Yuan T.T."/>
            <person name="Jiang B.G."/>
            <person name="Yang W.F."/>
            <person name="Lam T.T."/>
            <person name="Chang Q.C."/>
            <person name="Ding S.J."/>
            <person name="Wang X.J."/>
            <person name="Zhu J.G."/>
            <person name="Ruan X.D."/>
            <person name="Zhao L."/>
            <person name="Wei J.T."/>
            <person name="Ye R.Z."/>
            <person name="Que T.C."/>
            <person name="Du C.H."/>
            <person name="Zhou Y.H."/>
            <person name="Cheng J.X."/>
            <person name="Dai P.F."/>
            <person name="Guo W.B."/>
            <person name="Han X.H."/>
            <person name="Huang E.J."/>
            <person name="Li L.F."/>
            <person name="Wei W."/>
            <person name="Gao Y.C."/>
            <person name="Liu J.Z."/>
            <person name="Shao H.Z."/>
            <person name="Wang X."/>
            <person name="Wang C.C."/>
            <person name="Yang T.C."/>
            <person name="Huo Q.B."/>
            <person name="Li W."/>
            <person name="Chen H.Y."/>
            <person name="Chen S.E."/>
            <person name="Zhou L.G."/>
            <person name="Ni X.B."/>
            <person name="Tian J.H."/>
            <person name="Sheng Y."/>
            <person name="Liu T."/>
            <person name="Pan Y.S."/>
            <person name="Xia L.Y."/>
            <person name="Li J."/>
            <person name="Zhao F."/>
            <person name="Cao W.C."/>
        </authorList>
    </citation>
    <scope>NUCLEOTIDE SEQUENCE</scope>
    <source>
        <strain evidence="1">Rmic-2018</strain>
    </source>
</reference>
<keyword evidence="2" id="KW-1185">Reference proteome</keyword>
<gene>
    <name evidence="1" type="ORF">HPB51_013363</name>
</gene>
<sequence>MPYSVFHDQLLLRTLRWNEIENMYLLRTAPRRDLQINGLLDLDGIDSTFYRSLRFQKGNLEDLMKALLIVEEVVSGQQVRVSGCEALCITLRRQAYPNHLCEQELFFRRHSSVISNVVPKVLANINYYFAHLFAEFTVHKWLNLQSLELFSQVRRRAVAGALHNYL</sequence>
<comment type="caution">
    <text evidence="1">The sequence shown here is derived from an EMBL/GenBank/DDBJ whole genome shotgun (WGS) entry which is preliminary data.</text>
</comment>
<accession>A0A9J6EHL0</accession>
<organism evidence="1 2">
    <name type="scientific">Rhipicephalus microplus</name>
    <name type="common">Cattle tick</name>
    <name type="synonym">Boophilus microplus</name>
    <dbReference type="NCBI Taxonomy" id="6941"/>
    <lineage>
        <taxon>Eukaryota</taxon>
        <taxon>Metazoa</taxon>
        <taxon>Ecdysozoa</taxon>
        <taxon>Arthropoda</taxon>
        <taxon>Chelicerata</taxon>
        <taxon>Arachnida</taxon>
        <taxon>Acari</taxon>
        <taxon>Parasitiformes</taxon>
        <taxon>Ixodida</taxon>
        <taxon>Ixodoidea</taxon>
        <taxon>Ixodidae</taxon>
        <taxon>Rhipicephalinae</taxon>
        <taxon>Rhipicephalus</taxon>
        <taxon>Boophilus</taxon>
    </lineage>
</organism>
<dbReference type="PANTHER" id="PTHR34615:SF1">
    <property type="entry name" value="PX DOMAIN-CONTAINING PROTEIN"/>
    <property type="match status" value="1"/>
</dbReference>
<evidence type="ECO:0000313" key="2">
    <source>
        <dbReference type="Proteomes" id="UP000821866"/>
    </source>
</evidence>
<name>A0A9J6EHL0_RHIMP</name>
<proteinExistence type="predicted"/>
<dbReference type="PANTHER" id="PTHR34615">
    <property type="entry name" value="PX DOMAIN-CONTAINING PROTEIN"/>
    <property type="match status" value="1"/>
</dbReference>